<keyword evidence="1" id="KW-1133">Transmembrane helix</keyword>
<dbReference type="EMBL" id="CP047895">
    <property type="protein sequence ID" value="QHL91151.1"/>
    <property type="molecule type" value="Genomic_DNA"/>
</dbReference>
<evidence type="ECO:0000313" key="2">
    <source>
        <dbReference type="EMBL" id="QHL91151.1"/>
    </source>
</evidence>
<dbReference type="InterPro" id="IPR019253">
    <property type="entry name" value="DUF2244_TM"/>
</dbReference>
<keyword evidence="3" id="KW-1185">Reference proteome</keyword>
<dbReference type="KEGG" id="schy:GVO57_10395"/>
<dbReference type="Pfam" id="PF10003">
    <property type="entry name" value="DUF2244"/>
    <property type="match status" value="1"/>
</dbReference>
<dbReference type="AlphaFoldDB" id="A0A7Z2NXB0"/>
<sequence>MSWAEIGPWGSARRTDTEIRMIAPRSAMPVQGRYMLIAASIAAAIMSARFVMIGAWPVMIFAVLDIGALVVALHVFARRPVPEERLALVDGRIELTRIDHQGRRARLALPAFWTRLETSGRTELDCDLWLVFRGRRHPVAQCVAAAERRALIPRIEALLARGRHQ</sequence>
<organism evidence="2 3">
    <name type="scientific">Sphingomonas changnyeongensis</name>
    <dbReference type="NCBI Taxonomy" id="2698679"/>
    <lineage>
        <taxon>Bacteria</taxon>
        <taxon>Pseudomonadati</taxon>
        <taxon>Pseudomonadota</taxon>
        <taxon>Alphaproteobacteria</taxon>
        <taxon>Sphingomonadales</taxon>
        <taxon>Sphingomonadaceae</taxon>
        <taxon>Sphingomonas</taxon>
    </lineage>
</organism>
<dbReference type="RefSeq" id="WP_160593081.1">
    <property type="nucleotide sequence ID" value="NZ_CP047895.1"/>
</dbReference>
<reference evidence="2 3" key="1">
    <citation type="submission" date="2020-01" db="EMBL/GenBank/DDBJ databases">
        <title>Sphingomonas sp. C33 whole genome sequece.</title>
        <authorList>
            <person name="Park C."/>
        </authorList>
    </citation>
    <scope>NUCLEOTIDE SEQUENCE [LARGE SCALE GENOMIC DNA]</scope>
    <source>
        <strain evidence="2 3">C33</strain>
    </source>
</reference>
<gene>
    <name evidence="2" type="ORF">GVO57_10395</name>
</gene>
<keyword evidence="1" id="KW-0472">Membrane</keyword>
<name>A0A7Z2NXB0_9SPHN</name>
<protein>
    <submittedName>
        <fullName evidence="2">DUF2244 domain-containing protein</fullName>
    </submittedName>
</protein>
<accession>A0A7Z2NXB0</accession>
<feature type="transmembrane region" description="Helical" evidence="1">
    <location>
        <begin position="34"/>
        <end position="52"/>
    </location>
</feature>
<dbReference type="Proteomes" id="UP000464468">
    <property type="component" value="Chromosome"/>
</dbReference>
<evidence type="ECO:0000313" key="3">
    <source>
        <dbReference type="Proteomes" id="UP000464468"/>
    </source>
</evidence>
<feature type="transmembrane region" description="Helical" evidence="1">
    <location>
        <begin position="58"/>
        <end position="77"/>
    </location>
</feature>
<proteinExistence type="predicted"/>
<evidence type="ECO:0000256" key="1">
    <source>
        <dbReference type="SAM" id="Phobius"/>
    </source>
</evidence>
<keyword evidence="1" id="KW-0812">Transmembrane</keyword>